<dbReference type="InterPro" id="IPR017847">
    <property type="entry name" value="T6SS_RhsGE_Vgr_subset"/>
</dbReference>
<feature type="domain" description="Gp5/Type VI secretion system Vgr protein OB-fold" evidence="5">
    <location>
        <begin position="419"/>
        <end position="477"/>
    </location>
</feature>
<dbReference type="AlphaFoldDB" id="A0A5R9PB82"/>
<keyword evidence="3" id="KW-0964">Secreted</keyword>
<dbReference type="EMBL" id="SROY01000007">
    <property type="protein sequence ID" value="TLX20804.1"/>
    <property type="molecule type" value="Genomic_DNA"/>
</dbReference>
<name>A0A5R9PB82_9GAMM</name>
<dbReference type="Gene3D" id="4.10.220.110">
    <property type="match status" value="1"/>
</dbReference>
<dbReference type="NCBIfam" id="TIGR03361">
    <property type="entry name" value="VI_Rhs_Vgr"/>
    <property type="match status" value="1"/>
</dbReference>
<dbReference type="PANTHER" id="PTHR32305">
    <property type="match status" value="1"/>
</dbReference>
<dbReference type="GO" id="GO:0005576">
    <property type="term" value="C:extracellular region"/>
    <property type="evidence" value="ECO:0007669"/>
    <property type="project" value="UniProtKB-SubCell"/>
</dbReference>
<feature type="compositionally biased region" description="Basic and acidic residues" evidence="4">
    <location>
        <begin position="680"/>
        <end position="691"/>
    </location>
</feature>
<dbReference type="InterPro" id="IPR006531">
    <property type="entry name" value="Gp5/Vgr_OB"/>
</dbReference>
<sequence>MSTFSTRNRMYFLTLDGKQEDELLVDEMHGEEGVSQLFQLRLKLLSSESHFAPDEIIGKSAILRIETWDTGHSGGERHWSGYVSRFAVTGCIPATHDKSGDLFCYECDIVPWFWFMTQNEDCRIFQNLTVADIIDTVFAEFGYSDYKLELSKSYPRLEYCTQFNESTYAFLCRLIEREGIYFYFRHDESSEARHILVFSDNKDHNPRLEPFQVPFHHEGHAEGTDAVRKLSSTQQVRTRAATLADWDYVKRAPLSENTPTLVSAGSDLGLEIYRYPGGFTPASGAADASVGKHLTNVLMESQESSHLLFHGEGQVRSLTPGHLFELENHSLIESFNAVYMVVSVQHHARNNLMLPDSTAWYGNTFTLQSKDAIYRPAQVTPRGRVHGPQTAIVTGPAGNEVHTDDLGRIKVRFHWDRKVASRKTNTHDDKSSCWVRVAQLWAGAGYGTFFLPRVGMEVVVDFLDGDPDRPLVVGCVYNGPNPPPVAPADATRSTIKTLSSKGGGGFNELRFEDKKGSEEIFLHAQKDLQLRTGNCRTEAIGTSADLSIGKDRTESIGENAQLTIGQAQTISIGTSRAVTAGVDDYLTVGANQHTDVGANIAVTAGANHDLTAGINSAVTAGVNIDMKAGVNLVAEAGVVISLKAGSNSIVLNPAGVFITGNLVMINSGGSPLSAQKAQKAEKADKPSKAKDAIQSNAGKVSNPAQQLQAQALRNAARSAQPFCAECEAARAALEALG</sequence>
<dbReference type="Proteomes" id="UP000308508">
    <property type="component" value="Unassembled WGS sequence"/>
</dbReference>
<comment type="caution">
    <text evidence="7">The sequence shown here is derived from an EMBL/GenBank/DDBJ whole genome shotgun (WGS) entry which is preliminary data.</text>
</comment>
<dbReference type="Pfam" id="PF04717">
    <property type="entry name" value="Phage_base_V"/>
    <property type="match status" value="1"/>
</dbReference>
<evidence type="ECO:0000259" key="6">
    <source>
        <dbReference type="Pfam" id="PF22178"/>
    </source>
</evidence>
<evidence type="ECO:0000256" key="3">
    <source>
        <dbReference type="ARBA" id="ARBA00022525"/>
    </source>
</evidence>
<comment type="similarity">
    <text evidence="2">Belongs to the VgrG protein family.</text>
</comment>
<dbReference type="Gene3D" id="2.30.110.50">
    <property type="match status" value="1"/>
</dbReference>
<protein>
    <submittedName>
        <fullName evidence="7">Type VI secretion system tip protein VgrG</fullName>
    </submittedName>
</protein>
<gene>
    <name evidence="7" type="primary">tssI</name>
    <name evidence="7" type="ORF">E5S66_12500</name>
</gene>
<dbReference type="SUPFAM" id="SSF69255">
    <property type="entry name" value="gp5 N-terminal domain-like"/>
    <property type="match status" value="1"/>
</dbReference>
<evidence type="ECO:0000256" key="1">
    <source>
        <dbReference type="ARBA" id="ARBA00004613"/>
    </source>
</evidence>
<evidence type="ECO:0000256" key="4">
    <source>
        <dbReference type="SAM" id="MobiDB-lite"/>
    </source>
</evidence>
<dbReference type="Pfam" id="PF22178">
    <property type="entry name" value="Gp5_trimer_C"/>
    <property type="match status" value="1"/>
</dbReference>
<dbReference type="Gene3D" id="3.55.50.10">
    <property type="entry name" value="Baseplate protein-like domains"/>
    <property type="match status" value="1"/>
</dbReference>
<dbReference type="Pfam" id="PF05954">
    <property type="entry name" value="Phage_GPD"/>
    <property type="match status" value="1"/>
</dbReference>
<accession>A0A5R9PB82</accession>
<evidence type="ECO:0000313" key="8">
    <source>
        <dbReference type="Proteomes" id="UP000308508"/>
    </source>
</evidence>
<dbReference type="Gene3D" id="2.40.50.230">
    <property type="entry name" value="Gp5 N-terminal domain"/>
    <property type="match status" value="1"/>
</dbReference>
<dbReference type="InterPro" id="IPR054030">
    <property type="entry name" value="Gp5_Vgr_C"/>
</dbReference>
<evidence type="ECO:0000313" key="7">
    <source>
        <dbReference type="EMBL" id="TLX20804.1"/>
    </source>
</evidence>
<dbReference type="InterPro" id="IPR050708">
    <property type="entry name" value="T6SS_VgrG/RHS"/>
</dbReference>
<organism evidence="7 8">
    <name type="scientific">Thermomonas fusca</name>
    <dbReference type="NCBI Taxonomy" id="215690"/>
    <lineage>
        <taxon>Bacteria</taxon>
        <taxon>Pseudomonadati</taxon>
        <taxon>Pseudomonadota</taxon>
        <taxon>Gammaproteobacteria</taxon>
        <taxon>Lysobacterales</taxon>
        <taxon>Lysobacteraceae</taxon>
        <taxon>Thermomonas</taxon>
    </lineage>
</organism>
<dbReference type="InterPro" id="IPR037026">
    <property type="entry name" value="Vgr_OB-fold_dom_sf"/>
</dbReference>
<dbReference type="RefSeq" id="WP_138349754.1">
    <property type="nucleotide sequence ID" value="NZ_SROY01000007.1"/>
</dbReference>
<dbReference type="STRING" id="1123377.GCA_000423885_01013"/>
<feature type="region of interest" description="Disordered" evidence="4">
    <location>
        <begin position="680"/>
        <end position="704"/>
    </location>
</feature>
<dbReference type="NCBIfam" id="TIGR01646">
    <property type="entry name" value="vgr_GE"/>
    <property type="match status" value="1"/>
</dbReference>
<evidence type="ECO:0000256" key="2">
    <source>
        <dbReference type="ARBA" id="ARBA00005558"/>
    </source>
</evidence>
<proteinExistence type="inferred from homology"/>
<evidence type="ECO:0000259" key="5">
    <source>
        <dbReference type="Pfam" id="PF04717"/>
    </source>
</evidence>
<dbReference type="SUPFAM" id="SSF69349">
    <property type="entry name" value="Phage fibre proteins"/>
    <property type="match status" value="1"/>
</dbReference>
<dbReference type="SUPFAM" id="SSF69279">
    <property type="entry name" value="Phage tail proteins"/>
    <property type="match status" value="2"/>
</dbReference>
<keyword evidence="8" id="KW-1185">Reference proteome</keyword>
<reference evidence="7 8" key="1">
    <citation type="submission" date="2019-04" db="EMBL/GenBank/DDBJ databases">
        <authorList>
            <person name="Grouzdev D.S."/>
            <person name="Nazina T.N."/>
        </authorList>
    </citation>
    <scope>NUCLEOTIDE SEQUENCE [LARGE SCALE GENOMIC DNA]</scope>
    <source>
        <strain evidence="7 8">SHC 3-19</strain>
    </source>
</reference>
<dbReference type="InterPro" id="IPR006533">
    <property type="entry name" value="T6SS_Vgr_RhsGE"/>
</dbReference>
<feature type="domain" description="Gp5/Type VI secretion system Vgr C-terminal trimerisation" evidence="6">
    <location>
        <begin position="493"/>
        <end position="600"/>
    </location>
</feature>
<comment type="subcellular location">
    <subcellularLocation>
        <location evidence="1">Secreted</location>
    </subcellularLocation>
</comment>
<dbReference type="PANTHER" id="PTHR32305:SF15">
    <property type="entry name" value="PROTEIN RHSA-RELATED"/>
    <property type="match status" value="1"/>
</dbReference>